<evidence type="ECO:0000256" key="2">
    <source>
        <dbReference type="ARBA" id="ARBA00009671"/>
    </source>
</evidence>
<comment type="subcellular location">
    <subcellularLocation>
        <location evidence="1 6">Membrane</location>
        <topology evidence="1 6">Multi-pass membrane protein</topology>
    </subcellularLocation>
</comment>
<feature type="domain" description="Anoctamin transmembrane" evidence="8">
    <location>
        <begin position="115"/>
        <end position="238"/>
    </location>
</feature>
<evidence type="ECO:0000256" key="5">
    <source>
        <dbReference type="ARBA" id="ARBA00023136"/>
    </source>
</evidence>
<keyword evidence="5 6" id="KW-0472">Membrane</keyword>
<name>A0A1I8FDD3_9PLAT</name>
<sequence>MPRWHTTGTSWTSKRTKSDRGRSTQRFAPRMSEIRVTGNLEPHFPNSLRIPRIITGITCIIIMMVIVVIFIIAVIIYRVLIAIPLFQNPLLRSQASTVASGSAAIVHGYREGTLSSLACRNEECDKRRLPDRAGPAVAVIMIGKQIINNCRRKLFTWHPRFTKGLKLSRSQEARPAGGQADYQLIPYEGLFEEYLEMVLQFGLHQHFCSRLPLAAILRPAEQLAGDPADASKLVCETRGRSCPSGRRTL</sequence>
<dbReference type="GO" id="GO:0005886">
    <property type="term" value="C:plasma membrane"/>
    <property type="evidence" value="ECO:0007669"/>
    <property type="project" value="TreeGrafter"/>
</dbReference>
<evidence type="ECO:0000313" key="9">
    <source>
        <dbReference type="Proteomes" id="UP000095280"/>
    </source>
</evidence>
<feature type="transmembrane region" description="Helical" evidence="6">
    <location>
        <begin position="53"/>
        <end position="77"/>
    </location>
</feature>
<evidence type="ECO:0000256" key="4">
    <source>
        <dbReference type="ARBA" id="ARBA00022989"/>
    </source>
</evidence>
<dbReference type="WBParaSite" id="maker-unitig_30373-snap-gene-0.2-mRNA-1">
    <property type="protein sequence ID" value="maker-unitig_30373-snap-gene-0.2-mRNA-1"/>
    <property type="gene ID" value="maker-unitig_30373-snap-gene-0.2"/>
</dbReference>
<organism evidence="9 10">
    <name type="scientific">Macrostomum lignano</name>
    <dbReference type="NCBI Taxonomy" id="282301"/>
    <lineage>
        <taxon>Eukaryota</taxon>
        <taxon>Metazoa</taxon>
        <taxon>Spiralia</taxon>
        <taxon>Lophotrochozoa</taxon>
        <taxon>Platyhelminthes</taxon>
        <taxon>Rhabditophora</taxon>
        <taxon>Macrostomorpha</taxon>
        <taxon>Macrostomida</taxon>
        <taxon>Macrostomidae</taxon>
        <taxon>Macrostomum</taxon>
    </lineage>
</organism>
<dbReference type="AlphaFoldDB" id="A0A1I8FDD3"/>
<evidence type="ECO:0000259" key="8">
    <source>
        <dbReference type="Pfam" id="PF04547"/>
    </source>
</evidence>
<protein>
    <recommendedName>
        <fullName evidence="6">Anoctamin</fullName>
    </recommendedName>
</protein>
<dbReference type="PANTHER" id="PTHR12308:SF73">
    <property type="entry name" value="ANOCTAMIN"/>
    <property type="match status" value="1"/>
</dbReference>
<feature type="compositionally biased region" description="Polar residues" evidence="7">
    <location>
        <begin position="1"/>
        <end position="13"/>
    </location>
</feature>
<dbReference type="GO" id="GO:0005254">
    <property type="term" value="F:chloride channel activity"/>
    <property type="evidence" value="ECO:0007669"/>
    <property type="project" value="TreeGrafter"/>
</dbReference>
<proteinExistence type="inferred from homology"/>
<evidence type="ECO:0000256" key="7">
    <source>
        <dbReference type="SAM" id="MobiDB-lite"/>
    </source>
</evidence>
<comment type="caution">
    <text evidence="6">Lacks conserved residue(s) required for the propagation of feature annotation.</text>
</comment>
<keyword evidence="4 6" id="KW-1133">Transmembrane helix</keyword>
<keyword evidence="3 6" id="KW-0812">Transmembrane</keyword>
<accession>A0A1I8FDD3</accession>
<evidence type="ECO:0000256" key="3">
    <source>
        <dbReference type="ARBA" id="ARBA00022692"/>
    </source>
</evidence>
<evidence type="ECO:0000256" key="1">
    <source>
        <dbReference type="ARBA" id="ARBA00004141"/>
    </source>
</evidence>
<dbReference type="InterPro" id="IPR049452">
    <property type="entry name" value="Anoctamin_TM"/>
</dbReference>
<comment type="similarity">
    <text evidence="2 6">Belongs to the anoctamin family.</text>
</comment>
<dbReference type="Proteomes" id="UP000095280">
    <property type="component" value="Unplaced"/>
</dbReference>
<keyword evidence="9" id="KW-1185">Reference proteome</keyword>
<dbReference type="PANTHER" id="PTHR12308">
    <property type="entry name" value="ANOCTAMIN"/>
    <property type="match status" value="1"/>
</dbReference>
<dbReference type="Pfam" id="PF04547">
    <property type="entry name" value="Anoctamin"/>
    <property type="match status" value="1"/>
</dbReference>
<feature type="region of interest" description="Disordered" evidence="7">
    <location>
        <begin position="1"/>
        <end position="25"/>
    </location>
</feature>
<evidence type="ECO:0000256" key="6">
    <source>
        <dbReference type="RuleBase" id="RU280814"/>
    </source>
</evidence>
<reference evidence="10" key="1">
    <citation type="submission" date="2016-11" db="UniProtKB">
        <authorList>
            <consortium name="WormBaseParasite"/>
        </authorList>
    </citation>
    <scope>IDENTIFICATION</scope>
</reference>
<dbReference type="InterPro" id="IPR007632">
    <property type="entry name" value="Anoctamin"/>
</dbReference>
<evidence type="ECO:0000313" key="10">
    <source>
        <dbReference type="WBParaSite" id="maker-unitig_30373-snap-gene-0.2-mRNA-1"/>
    </source>
</evidence>